<dbReference type="EMBL" id="JAPIUZ010000001">
    <property type="protein sequence ID" value="MCX2562684.1"/>
    <property type="molecule type" value="Genomic_DNA"/>
</dbReference>
<gene>
    <name evidence="2" type="ORF">OQ497_01705</name>
</gene>
<keyword evidence="3" id="KW-1185">Reference proteome</keyword>
<dbReference type="Pfam" id="PF24241">
    <property type="entry name" value="Deam_C"/>
    <property type="match status" value="1"/>
</dbReference>
<dbReference type="Proteomes" id="UP001301152">
    <property type="component" value="Unassembled WGS sequence"/>
</dbReference>
<evidence type="ECO:0000313" key="3">
    <source>
        <dbReference type="Proteomes" id="UP001301152"/>
    </source>
</evidence>
<reference evidence="2 3" key="1">
    <citation type="submission" date="2022-11" db="EMBL/GenBank/DDBJ databases">
        <title>Genome sequencing of Acetobacter type strain.</title>
        <authorList>
            <person name="Heo J."/>
            <person name="Lee D."/>
            <person name="Han B.-H."/>
            <person name="Hong S.-B."/>
            <person name="Kwon S.-W."/>
        </authorList>
    </citation>
    <scope>NUCLEOTIDE SEQUENCE [LARGE SCALE GENOMIC DNA]</scope>
    <source>
        <strain evidence="2 3">KACC 21253</strain>
    </source>
</reference>
<sequence>MSNAHAEIGAMQQAYDAGLTSGNDMEMTVEGEKICSYCTSAILKMAKAINLRSLSIFEKTTNLTYTWNEGEKTLRIK</sequence>
<evidence type="ECO:0000259" key="1">
    <source>
        <dbReference type="Pfam" id="PF24241"/>
    </source>
</evidence>
<organism evidence="2 3">
    <name type="scientific">Acetobacter thailandicus</name>
    <dbReference type="NCBI Taxonomy" id="1502842"/>
    <lineage>
        <taxon>Bacteria</taxon>
        <taxon>Pseudomonadati</taxon>
        <taxon>Pseudomonadota</taxon>
        <taxon>Alphaproteobacteria</taxon>
        <taxon>Acetobacterales</taxon>
        <taxon>Acetobacteraceae</taxon>
        <taxon>Acetobacter</taxon>
    </lineage>
</organism>
<name>A0ABT3QBN0_9PROT</name>
<protein>
    <recommendedName>
        <fullName evidence="1">Putative cytidine deaminase C-terminal domain-containing protein</fullName>
    </recommendedName>
</protein>
<dbReference type="RefSeq" id="WP_173559460.1">
    <property type="nucleotide sequence ID" value="NZ_JAPIUZ010000001.1"/>
</dbReference>
<dbReference type="InterPro" id="IPR057580">
    <property type="entry name" value="Deam_C"/>
</dbReference>
<comment type="caution">
    <text evidence="2">The sequence shown here is derived from an EMBL/GenBank/DDBJ whole genome shotgun (WGS) entry which is preliminary data.</text>
</comment>
<proteinExistence type="predicted"/>
<evidence type="ECO:0000313" key="2">
    <source>
        <dbReference type="EMBL" id="MCX2562684.1"/>
    </source>
</evidence>
<accession>A0ABT3QBN0</accession>
<feature type="domain" description="Putative cytidine deaminase C-terminal" evidence="1">
    <location>
        <begin position="1"/>
        <end position="75"/>
    </location>
</feature>